<evidence type="ECO:0000313" key="3">
    <source>
        <dbReference type="EMBL" id="PAP76029.1"/>
    </source>
</evidence>
<dbReference type="PANTHER" id="PTHR35861">
    <property type="match status" value="1"/>
</dbReference>
<evidence type="ECO:0000256" key="1">
    <source>
        <dbReference type="ARBA" id="ARBA00008005"/>
    </source>
</evidence>
<dbReference type="Proteomes" id="UP000216339">
    <property type="component" value="Unassembled WGS sequence"/>
</dbReference>
<dbReference type="PANTHER" id="PTHR35861:SF1">
    <property type="entry name" value="PHAGE TAIL SHEATH PROTEIN"/>
    <property type="match status" value="1"/>
</dbReference>
<reference evidence="3 4" key="1">
    <citation type="submission" date="2016-11" db="EMBL/GenBank/DDBJ databases">
        <title>Study of marine rhodopsin-containing bacteria.</title>
        <authorList>
            <person name="Yoshizawa S."/>
            <person name="Kumagai Y."/>
            <person name="Kogure K."/>
        </authorList>
    </citation>
    <scope>NUCLEOTIDE SEQUENCE [LARGE SCALE GENOMIC DNA]</scope>
    <source>
        <strain evidence="3 4">SAORIC-28</strain>
    </source>
</reference>
<dbReference type="OrthoDB" id="9767864at2"/>
<protein>
    <recommendedName>
        <fullName evidence="2">Tail sheath protein C-terminal domain-containing protein</fullName>
    </recommendedName>
</protein>
<sequence length="757" mass="78107">MPTAPTYPGVYIEEVPSGVRTITGVATSVAAFLGYFSRGPMDEAVRIFNFGDFERAFGGLRADSEAAYAVQQFFLNGGGQAYVVRTAAAVAAATATATLRDGATDLLALEAAAVGAYGNGVRAEVDYDGATTATRFNLHLTLADDPSTTEDYTDVTLAEARDAINNVATGSALVTATLPGGAGRPEAGTTMLAGGVDAGPAAAAIVLGNAADAPTGLLTLTAASEGAWGNALRALVDYNTADPATTFNLTVLEFGVVDGRTQAVATEVFRNLTFDPASARYVVDVVNGGSALVRAEAVGTPATTARPAHSGTLSGPVSLGTLSGGETLKVSADGGATTHEVAIAAGAPASVPALASDLQSRIRAADASLAAVTVRAIGSATTQQHLHVSAPGAAHVVSFSDVGADGDTLAGLLGLDDASRTNVQQYVLGAPTAAGAQVLPGSGAQQVGADGALPNAAALIGSEGDKSGMYALLDVDLFNLLCIPDTMRLADTDAAQVAAEATALAARERAFYILDAPQPAANPLDLPTEIEAWLDSNATLRHKNAALYYPRPAVADPLNDFRLREVASSGTMAGVYARTDATRGVWKAPAGTEAVLRGTQRLEYTLTDAENGVLNPLGINALRTFPVVGTVAWGARTLDGADQLASEWKYIPIRRLALFIEETLFRGTQWVVFEPNDETLWAQIRLNVGTFLHTLFRQGAFQGSSPNAAYFVKCDAEVNPQADIDRGIVNVVVGFAPLKPAEFVIVKIQQMAGQLEV</sequence>
<proteinExistence type="inferred from homology"/>
<keyword evidence="4" id="KW-1185">Reference proteome</keyword>
<dbReference type="EMBL" id="MQWD01000001">
    <property type="protein sequence ID" value="PAP76029.1"/>
    <property type="molecule type" value="Genomic_DNA"/>
</dbReference>
<evidence type="ECO:0000313" key="4">
    <source>
        <dbReference type="Proteomes" id="UP000216339"/>
    </source>
</evidence>
<comment type="caution">
    <text evidence="3">The sequence shown here is derived from an EMBL/GenBank/DDBJ whole genome shotgun (WGS) entry which is preliminary data.</text>
</comment>
<dbReference type="RefSeq" id="WP_095509672.1">
    <property type="nucleotide sequence ID" value="NZ_MQWD01000001.1"/>
</dbReference>
<gene>
    <name evidence="3" type="ORF">BSZ37_06020</name>
</gene>
<comment type="similarity">
    <text evidence="1">Belongs to the myoviridae tail sheath protein family.</text>
</comment>
<organism evidence="3 4">
    <name type="scientific">Rubrivirga marina</name>
    <dbReference type="NCBI Taxonomy" id="1196024"/>
    <lineage>
        <taxon>Bacteria</taxon>
        <taxon>Pseudomonadati</taxon>
        <taxon>Rhodothermota</taxon>
        <taxon>Rhodothermia</taxon>
        <taxon>Rhodothermales</taxon>
        <taxon>Rubricoccaceae</taxon>
        <taxon>Rubrivirga</taxon>
    </lineage>
</organism>
<dbReference type="Gene3D" id="3.40.50.11780">
    <property type="match status" value="2"/>
</dbReference>
<dbReference type="InterPro" id="IPR020287">
    <property type="entry name" value="Tail_sheath_C"/>
</dbReference>
<feature type="domain" description="Tail sheath protein C-terminal" evidence="2">
    <location>
        <begin position="646"/>
        <end position="749"/>
    </location>
</feature>
<evidence type="ECO:0000259" key="2">
    <source>
        <dbReference type="Pfam" id="PF17482"/>
    </source>
</evidence>
<name>A0A271IZV7_9BACT</name>
<dbReference type="InterPro" id="IPR052042">
    <property type="entry name" value="Tail_sheath_structural"/>
</dbReference>
<dbReference type="AlphaFoldDB" id="A0A271IZV7"/>
<dbReference type="Pfam" id="PF17482">
    <property type="entry name" value="Phage_sheath_1C"/>
    <property type="match status" value="1"/>
</dbReference>
<accession>A0A271IZV7</accession>